<dbReference type="SUPFAM" id="SSF109998">
    <property type="entry name" value="Triger factor/SurA peptide-binding domain-like"/>
    <property type="match status" value="1"/>
</dbReference>
<dbReference type="PROSITE" id="PS50198">
    <property type="entry name" value="PPIC_PPIASE_2"/>
    <property type="match status" value="1"/>
</dbReference>
<dbReference type="EMBL" id="JAODYH010000017">
    <property type="protein sequence ID" value="MCT9813148.1"/>
    <property type="molecule type" value="Genomic_DNA"/>
</dbReference>
<dbReference type="PANTHER" id="PTHR47245">
    <property type="entry name" value="PEPTIDYLPROLYL ISOMERASE"/>
    <property type="match status" value="1"/>
</dbReference>
<protein>
    <submittedName>
        <fullName evidence="6">Peptidylprolyl isomerase</fullName>
    </submittedName>
</protein>
<sequence length="309" mass="32994">MNKHPMKNIGRSALGLVLATLLGSVAAQTPAAAGPAVAQMGAVSIAQSEVERLLQDMPAAERAQLKEQRAGLDGWLRQRLASEALLREAQQKQWGERPDVKARIDAAQREIRDRIVSSSYLESVTQLPADFPGDTQLTAAYEQAKPQLQLPATYQVAQIFLALPAGADAAAIAALRAQAVQLAEQARKGDFAALAKARSQDARSAARGGDVGALPLAQLLPEMRETVSGMKPLQVSAPVQSPAGFHVLKLLAKQPARTATFEESKPRLQAALRAQRRQELVNAYFAQLAPADSIRIDSAALDAALQKAH</sequence>
<comment type="similarity">
    <text evidence="1">Belongs to the PpiC/parvulin rotamase family.</text>
</comment>
<keyword evidence="3" id="KW-0697">Rotamase</keyword>
<feature type="domain" description="PpiC" evidence="5">
    <location>
        <begin position="151"/>
        <end position="252"/>
    </location>
</feature>
<proteinExistence type="inferred from homology"/>
<feature type="chain" id="PRO_5045131393" evidence="4">
    <location>
        <begin position="27"/>
        <end position="309"/>
    </location>
</feature>
<feature type="signal peptide" evidence="4">
    <location>
        <begin position="1"/>
        <end position="26"/>
    </location>
</feature>
<dbReference type="RefSeq" id="WP_261502402.1">
    <property type="nucleotide sequence ID" value="NZ_JAODYH010000017.1"/>
</dbReference>
<dbReference type="PROSITE" id="PS01096">
    <property type="entry name" value="PPIC_PPIASE_1"/>
    <property type="match status" value="1"/>
</dbReference>
<evidence type="ECO:0000313" key="6">
    <source>
        <dbReference type="EMBL" id="MCT9813148.1"/>
    </source>
</evidence>
<evidence type="ECO:0000313" key="7">
    <source>
        <dbReference type="Proteomes" id="UP001525968"/>
    </source>
</evidence>
<evidence type="ECO:0000256" key="2">
    <source>
        <dbReference type="ARBA" id="ARBA00023235"/>
    </source>
</evidence>
<keyword evidence="4" id="KW-0732">Signal</keyword>
<dbReference type="InterPro" id="IPR000297">
    <property type="entry name" value="PPIase_PpiC"/>
</dbReference>
<dbReference type="GO" id="GO:0016853">
    <property type="term" value="F:isomerase activity"/>
    <property type="evidence" value="ECO:0007669"/>
    <property type="project" value="UniProtKB-KW"/>
</dbReference>
<evidence type="ECO:0000256" key="4">
    <source>
        <dbReference type="SAM" id="SignalP"/>
    </source>
</evidence>
<dbReference type="InterPro" id="IPR050245">
    <property type="entry name" value="PrsA_foldase"/>
</dbReference>
<reference evidence="6 7" key="1">
    <citation type="submission" date="2022-09" db="EMBL/GenBank/DDBJ databases">
        <title>Draft genome of isolate Be4.</title>
        <authorList>
            <person name="Sanchez-Castro I."/>
            <person name="Martinez-Rodriguez P."/>
            <person name="Descostes M."/>
            <person name="Merroun M."/>
        </authorList>
    </citation>
    <scope>NUCLEOTIDE SEQUENCE [LARGE SCALE GENOMIC DNA]</scope>
    <source>
        <strain evidence="6 7">Be4</strain>
    </source>
</reference>
<comment type="caution">
    <text evidence="6">The sequence shown here is derived from an EMBL/GenBank/DDBJ whole genome shotgun (WGS) entry which is preliminary data.</text>
</comment>
<dbReference type="SUPFAM" id="SSF54534">
    <property type="entry name" value="FKBP-like"/>
    <property type="match status" value="1"/>
</dbReference>
<dbReference type="InterPro" id="IPR046357">
    <property type="entry name" value="PPIase_dom_sf"/>
</dbReference>
<organism evidence="6 7">
    <name type="scientific">Acidovorax bellezanensis</name>
    <dbReference type="NCBI Taxonomy" id="2976702"/>
    <lineage>
        <taxon>Bacteria</taxon>
        <taxon>Pseudomonadati</taxon>
        <taxon>Pseudomonadota</taxon>
        <taxon>Betaproteobacteria</taxon>
        <taxon>Burkholderiales</taxon>
        <taxon>Comamonadaceae</taxon>
        <taxon>Acidovorax</taxon>
    </lineage>
</organism>
<dbReference type="InterPro" id="IPR023058">
    <property type="entry name" value="PPIase_PpiC_CS"/>
</dbReference>
<accession>A0ABT2PRP3</accession>
<keyword evidence="2 3" id="KW-0413">Isomerase</keyword>
<dbReference type="Proteomes" id="UP001525968">
    <property type="component" value="Unassembled WGS sequence"/>
</dbReference>
<evidence type="ECO:0000256" key="1">
    <source>
        <dbReference type="ARBA" id="ARBA00007656"/>
    </source>
</evidence>
<dbReference type="Gene3D" id="3.10.50.40">
    <property type="match status" value="1"/>
</dbReference>
<keyword evidence="7" id="KW-1185">Reference proteome</keyword>
<dbReference type="Pfam" id="PF00639">
    <property type="entry name" value="Rotamase"/>
    <property type="match status" value="1"/>
</dbReference>
<dbReference type="InterPro" id="IPR027304">
    <property type="entry name" value="Trigger_fact/SurA_dom_sf"/>
</dbReference>
<evidence type="ECO:0000259" key="5">
    <source>
        <dbReference type="PROSITE" id="PS50198"/>
    </source>
</evidence>
<name>A0ABT2PRP3_9BURK</name>
<gene>
    <name evidence="6" type="ORF">N0K08_21170</name>
</gene>
<evidence type="ECO:0000256" key="3">
    <source>
        <dbReference type="PROSITE-ProRule" id="PRU00278"/>
    </source>
</evidence>
<dbReference type="PANTHER" id="PTHR47245:SF3">
    <property type="entry name" value="PEPTIDYL-PROLYL CIS-TRANS ISOMERASE, PPIC-TYPE-RELATED"/>
    <property type="match status" value="1"/>
</dbReference>